<organism evidence="4">
    <name type="scientific">uncultured marine group II/III euryarchaeote KM3_57_F04</name>
    <dbReference type="NCBI Taxonomy" id="1456465"/>
    <lineage>
        <taxon>Archaea</taxon>
        <taxon>Methanobacteriati</taxon>
        <taxon>Methanobacteriota</taxon>
        <taxon>environmental samples</taxon>
    </lineage>
</organism>
<feature type="compositionally biased region" description="Acidic residues" evidence="3">
    <location>
        <begin position="213"/>
        <end position="223"/>
    </location>
</feature>
<feature type="compositionally biased region" description="Acidic residues" evidence="3">
    <location>
        <begin position="110"/>
        <end position="133"/>
    </location>
</feature>
<evidence type="ECO:0000256" key="2">
    <source>
        <dbReference type="ARBA" id="ARBA00022837"/>
    </source>
</evidence>
<reference evidence="4" key="1">
    <citation type="journal article" date="2014" name="Genome Biol. Evol.">
        <title>Pangenome evidence for extensive interdomain horizontal transfer affecting lineage core and shell genes in uncultured planktonic thaumarchaeota and euryarchaeota.</title>
        <authorList>
            <person name="Deschamps P."/>
            <person name="Zivanovic Y."/>
            <person name="Moreira D."/>
            <person name="Rodriguez-Valera F."/>
            <person name="Lopez-Garcia P."/>
        </authorList>
    </citation>
    <scope>NUCLEOTIDE SEQUENCE</scope>
</reference>
<dbReference type="InterPro" id="IPR017853">
    <property type="entry name" value="GH"/>
</dbReference>
<feature type="compositionally biased region" description="Polar residues" evidence="3">
    <location>
        <begin position="160"/>
        <end position="172"/>
    </location>
</feature>
<evidence type="ECO:0000313" key="4">
    <source>
        <dbReference type="EMBL" id="AIF12945.1"/>
    </source>
</evidence>
<dbReference type="PANTHER" id="PTHR10199">
    <property type="entry name" value="THROMBOSPONDIN"/>
    <property type="match status" value="1"/>
</dbReference>
<dbReference type="AlphaFoldDB" id="A0A075HCN4"/>
<dbReference type="SUPFAM" id="SSF51445">
    <property type="entry name" value="(Trans)glycosidases"/>
    <property type="match status" value="1"/>
</dbReference>
<evidence type="ECO:0000256" key="1">
    <source>
        <dbReference type="ARBA" id="ARBA00022729"/>
    </source>
</evidence>
<dbReference type="SUPFAM" id="SSF103647">
    <property type="entry name" value="TSP type-3 repeat"/>
    <property type="match status" value="3"/>
</dbReference>
<feature type="compositionally biased region" description="Acidic residues" evidence="3">
    <location>
        <begin position="75"/>
        <end position="89"/>
    </location>
</feature>
<protein>
    <submittedName>
        <fullName evidence="4">OmpA-OmpF porin, OOP family protein (TC.OOP)</fullName>
    </submittedName>
</protein>
<sequence length="673" mass="71503">MRPLLPLLLTAILLLAGCLHAVDPAIDPTPDDGLEDEQEDTDGDGVFDADDICPDTPPATDVDSSGCPVIPETPPDADGDSVPDADDSCPDTVRGAEVDAVGCSAAQLDSDGDGVSDEDDLCPDTQAGEDVDSDGCTLVLPEPDSDGDRIPDADDACPNTPANESVDSSGCAASQRDLDGDGISDADDACPDTPANETVDSSGCAASQRDLDGDGISDADDACPDTPANETVDETGCTVEPEPQGPIQIGVGIHHITEFWSEQAQLNQTGAAFIRINIGGEHFGNYIDSRTQYDWTELDSVVVPNADKVILATVYPSHSGLTSSKSPKYPETAADIADLETWLSTLAQRYGEAIEYWQFSNEVNLHWDWADFDDYTDLYLLFHDTIVAEDPEAKIVPAGISGGSASDSIGYKVRDYLYPELAARAGDQVDAIDLHHHKAWDEGYELAERVRTHRQYLLANHANMSDVEFVVTESSTWMDNPENTNHLPQTEAEQAAYAVTSIYSALAANVTFCVFGTLQDRVTWQNKEELHKFNLNGIFFNESKTYGDGTSGHSGPKEVAFTLALMLALTAGLAPGDVNFVDTGDANLVRIDVAGPNPHSVVWYIGDGTYNASVAAPAGASSVTVLDSTPTNTSVWPVGDPYAAFSSTTANVADGEITLTLTAHMPVFLIPAG</sequence>
<dbReference type="GO" id="GO:0005509">
    <property type="term" value="F:calcium ion binding"/>
    <property type="evidence" value="ECO:0007669"/>
    <property type="project" value="InterPro"/>
</dbReference>
<dbReference type="InterPro" id="IPR028974">
    <property type="entry name" value="TSP_type-3_rpt"/>
</dbReference>
<dbReference type="GO" id="GO:0007155">
    <property type="term" value="P:cell adhesion"/>
    <property type="evidence" value="ECO:0007669"/>
    <property type="project" value="InterPro"/>
</dbReference>
<feature type="region of interest" description="Disordered" evidence="3">
    <location>
        <begin position="27"/>
        <end position="93"/>
    </location>
</feature>
<dbReference type="Gene3D" id="3.20.20.80">
    <property type="entry name" value="Glycosidases"/>
    <property type="match status" value="1"/>
</dbReference>
<name>A0A075HCN4_9EURY</name>
<gene>
    <name evidence="4" type="primary">TC.OOP</name>
</gene>
<dbReference type="EMBL" id="KF900959">
    <property type="protein sequence ID" value="AIF12945.1"/>
    <property type="molecule type" value="Genomic_DNA"/>
</dbReference>
<feature type="compositionally biased region" description="Polar residues" evidence="3">
    <location>
        <begin position="195"/>
        <end position="205"/>
    </location>
</feature>
<dbReference type="InterPro" id="IPR003367">
    <property type="entry name" value="Thrombospondin_3-like_rpt"/>
</dbReference>
<dbReference type="PANTHER" id="PTHR10199:SF119">
    <property type="entry name" value="RE20510P"/>
    <property type="match status" value="1"/>
</dbReference>
<dbReference type="PROSITE" id="PS51257">
    <property type="entry name" value="PROKAR_LIPOPROTEIN"/>
    <property type="match status" value="1"/>
</dbReference>
<dbReference type="Gene3D" id="4.10.1080.10">
    <property type="entry name" value="TSP type-3 repeat"/>
    <property type="match status" value="2"/>
</dbReference>
<dbReference type="Pfam" id="PF02412">
    <property type="entry name" value="TSP_3"/>
    <property type="match status" value="2"/>
</dbReference>
<feature type="compositionally biased region" description="Acidic residues" evidence="3">
    <location>
        <begin position="29"/>
        <end position="53"/>
    </location>
</feature>
<evidence type="ECO:0000256" key="3">
    <source>
        <dbReference type="SAM" id="MobiDB-lite"/>
    </source>
</evidence>
<feature type="region of interest" description="Disordered" evidence="3">
    <location>
        <begin position="106"/>
        <end position="244"/>
    </location>
</feature>
<keyword evidence="1" id="KW-0732">Signal</keyword>
<proteinExistence type="predicted"/>
<keyword evidence="2" id="KW-0106">Calcium</keyword>
<accession>A0A075HCN4</accession>
<feature type="compositionally biased region" description="Acidic residues" evidence="3">
    <location>
        <begin position="180"/>
        <end position="190"/>
    </location>
</feature>